<reference evidence="1 2" key="1">
    <citation type="journal article" date="2022" name="Nat. Plants">
        <title>Genomes of leafy and leafless Platanthera orchids illuminate the evolution of mycoheterotrophy.</title>
        <authorList>
            <person name="Li M.H."/>
            <person name="Liu K.W."/>
            <person name="Li Z."/>
            <person name="Lu H.C."/>
            <person name="Ye Q.L."/>
            <person name="Zhang D."/>
            <person name="Wang J.Y."/>
            <person name="Li Y.F."/>
            <person name="Zhong Z.M."/>
            <person name="Liu X."/>
            <person name="Yu X."/>
            <person name="Liu D.K."/>
            <person name="Tu X.D."/>
            <person name="Liu B."/>
            <person name="Hao Y."/>
            <person name="Liao X.Y."/>
            <person name="Jiang Y.T."/>
            <person name="Sun W.H."/>
            <person name="Chen J."/>
            <person name="Chen Y.Q."/>
            <person name="Ai Y."/>
            <person name="Zhai J.W."/>
            <person name="Wu S.S."/>
            <person name="Zhou Z."/>
            <person name="Hsiao Y.Y."/>
            <person name="Wu W.L."/>
            <person name="Chen Y.Y."/>
            <person name="Lin Y.F."/>
            <person name="Hsu J.L."/>
            <person name="Li C.Y."/>
            <person name="Wang Z.W."/>
            <person name="Zhao X."/>
            <person name="Zhong W.Y."/>
            <person name="Ma X.K."/>
            <person name="Ma L."/>
            <person name="Huang J."/>
            <person name="Chen G.Z."/>
            <person name="Huang M.Z."/>
            <person name="Huang L."/>
            <person name="Peng D.H."/>
            <person name="Luo Y.B."/>
            <person name="Zou S.Q."/>
            <person name="Chen S.P."/>
            <person name="Lan S."/>
            <person name="Tsai W.C."/>
            <person name="Van de Peer Y."/>
            <person name="Liu Z.J."/>
        </authorList>
    </citation>
    <scope>NUCLEOTIDE SEQUENCE [LARGE SCALE GENOMIC DNA]</scope>
    <source>
        <strain evidence="1">Lor287</strain>
    </source>
</reference>
<dbReference type="EMBL" id="JBBWWQ010000011">
    <property type="protein sequence ID" value="KAK8936091.1"/>
    <property type="molecule type" value="Genomic_DNA"/>
</dbReference>
<evidence type="ECO:0000313" key="2">
    <source>
        <dbReference type="Proteomes" id="UP001418222"/>
    </source>
</evidence>
<name>A0AAP0G3Z1_9ASPA</name>
<dbReference type="Proteomes" id="UP001418222">
    <property type="component" value="Unassembled WGS sequence"/>
</dbReference>
<gene>
    <name evidence="1" type="ORF">KSP39_PZI012966</name>
</gene>
<accession>A0AAP0G3Z1</accession>
<comment type="caution">
    <text evidence="1">The sequence shown here is derived from an EMBL/GenBank/DDBJ whole genome shotgun (WGS) entry which is preliminary data.</text>
</comment>
<evidence type="ECO:0000313" key="1">
    <source>
        <dbReference type="EMBL" id="KAK8936091.1"/>
    </source>
</evidence>
<sequence length="150" mass="16532">MIRSVEAVFNSMQPTRSRARLVLDEAAEVSLYAPIQDLSLTVCLRMVSRAEAQGGPLQTKEFPPKIANKSGIAIQDDCPRDAMKPNNLASEKSNNRLAGMGMAQGEEMSVFGQLINHHQNDRLALRSRQAINEIHGHCIPNLVRNLQGSK</sequence>
<organism evidence="1 2">
    <name type="scientific">Platanthera zijinensis</name>
    <dbReference type="NCBI Taxonomy" id="2320716"/>
    <lineage>
        <taxon>Eukaryota</taxon>
        <taxon>Viridiplantae</taxon>
        <taxon>Streptophyta</taxon>
        <taxon>Embryophyta</taxon>
        <taxon>Tracheophyta</taxon>
        <taxon>Spermatophyta</taxon>
        <taxon>Magnoliopsida</taxon>
        <taxon>Liliopsida</taxon>
        <taxon>Asparagales</taxon>
        <taxon>Orchidaceae</taxon>
        <taxon>Orchidoideae</taxon>
        <taxon>Orchideae</taxon>
        <taxon>Orchidinae</taxon>
        <taxon>Platanthera</taxon>
    </lineage>
</organism>
<dbReference type="AlphaFoldDB" id="A0AAP0G3Z1"/>
<proteinExistence type="predicted"/>
<keyword evidence="2" id="KW-1185">Reference proteome</keyword>
<protein>
    <submittedName>
        <fullName evidence="1">Uncharacterized protein</fullName>
    </submittedName>
</protein>